<reference evidence="1" key="1">
    <citation type="journal article" date="2022" name="Int. J. Mol. Sci.">
        <title>Draft Genome of Tanacetum Coccineum: Genomic Comparison of Closely Related Tanacetum-Family Plants.</title>
        <authorList>
            <person name="Yamashiro T."/>
            <person name="Shiraishi A."/>
            <person name="Nakayama K."/>
            <person name="Satake H."/>
        </authorList>
    </citation>
    <scope>NUCLEOTIDE SEQUENCE</scope>
</reference>
<dbReference type="SUPFAM" id="SSF56672">
    <property type="entry name" value="DNA/RNA polymerases"/>
    <property type="match status" value="1"/>
</dbReference>
<dbReference type="InterPro" id="IPR012337">
    <property type="entry name" value="RNaseH-like_sf"/>
</dbReference>
<reference evidence="1" key="2">
    <citation type="submission" date="2022-01" db="EMBL/GenBank/DDBJ databases">
        <authorList>
            <person name="Yamashiro T."/>
            <person name="Shiraishi A."/>
            <person name="Satake H."/>
            <person name="Nakayama K."/>
        </authorList>
    </citation>
    <scope>NUCLEOTIDE SEQUENCE</scope>
</reference>
<evidence type="ECO:0000313" key="1">
    <source>
        <dbReference type="EMBL" id="GJT15478.1"/>
    </source>
</evidence>
<dbReference type="Proteomes" id="UP001151760">
    <property type="component" value="Unassembled WGS sequence"/>
</dbReference>
<comment type="caution">
    <text evidence="1">The sequence shown here is derived from an EMBL/GenBank/DDBJ whole genome shotgun (WGS) entry which is preliminary data.</text>
</comment>
<proteinExistence type="predicted"/>
<accession>A0ABQ5BNU8</accession>
<keyword evidence="1" id="KW-0695">RNA-directed DNA polymerase</keyword>
<dbReference type="Gene3D" id="3.30.420.10">
    <property type="entry name" value="Ribonuclease H-like superfamily/Ribonuclease H"/>
    <property type="match status" value="1"/>
</dbReference>
<dbReference type="PANTHER" id="PTHR34072">
    <property type="entry name" value="ENZYMATIC POLYPROTEIN-RELATED"/>
    <property type="match status" value="1"/>
</dbReference>
<keyword evidence="1" id="KW-0808">Transferase</keyword>
<dbReference type="InterPro" id="IPR043502">
    <property type="entry name" value="DNA/RNA_pol_sf"/>
</dbReference>
<evidence type="ECO:0000313" key="2">
    <source>
        <dbReference type="Proteomes" id="UP001151760"/>
    </source>
</evidence>
<dbReference type="InterPro" id="IPR036397">
    <property type="entry name" value="RNaseH_sf"/>
</dbReference>
<protein>
    <submittedName>
        <fullName evidence="1">Reverse transcriptase domain-containing protein</fullName>
    </submittedName>
</protein>
<dbReference type="GO" id="GO:0003964">
    <property type="term" value="F:RNA-directed DNA polymerase activity"/>
    <property type="evidence" value="ECO:0007669"/>
    <property type="project" value="UniProtKB-KW"/>
</dbReference>
<organism evidence="1 2">
    <name type="scientific">Tanacetum coccineum</name>
    <dbReference type="NCBI Taxonomy" id="301880"/>
    <lineage>
        <taxon>Eukaryota</taxon>
        <taxon>Viridiplantae</taxon>
        <taxon>Streptophyta</taxon>
        <taxon>Embryophyta</taxon>
        <taxon>Tracheophyta</taxon>
        <taxon>Spermatophyta</taxon>
        <taxon>Magnoliopsida</taxon>
        <taxon>eudicotyledons</taxon>
        <taxon>Gunneridae</taxon>
        <taxon>Pentapetalae</taxon>
        <taxon>asterids</taxon>
        <taxon>campanulids</taxon>
        <taxon>Asterales</taxon>
        <taxon>Asteraceae</taxon>
        <taxon>Asteroideae</taxon>
        <taxon>Anthemideae</taxon>
        <taxon>Anthemidinae</taxon>
        <taxon>Tanacetum</taxon>
    </lineage>
</organism>
<gene>
    <name evidence="1" type="ORF">Tco_0874184</name>
</gene>
<dbReference type="SUPFAM" id="SSF53098">
    <property type="entry name" value="Ribonuclease H-like"/>
    <property type="match status" value="1"/>
</dbReference>
<dbReference type="PANTHER" id="PTHR34072:SF52">
    <property type="entry name" value="RIBONUCLEASE H"/>
    <property type="match status" value="1"/>
</dbReference>
<keyword evidence="1" id="KW-0548">Nucleotidyltransferase</keyword>
<dbReference type="EMBL" id="BQNB010013399">
    <property type="protein sequence ID" value="GJT15478.1"/>
    <property type="molecule type" value="Genomic_DNA"/>
</dbReference>
<name>A0ABQ5BNU8_9ASTR</name>
<keyword evidence="2" id="KW-1185">Reference proteome</keyword>
<sequence length="568" mass="64581">MDTLSTIATIVMRRSHNSDTGIRGTVRTPRECTYKDFLNCKPLTFKGTEGVVVLSQWFEKMELVFYISNVAVENPKKFYNVAFAMAEALKNVMTVNTAPRDEIKEVRNRAFGSTENLSPIAWYNVAKLPLLRRGAKHEFANDQMDKKGLQITERQVEHKRKLVFIARRNIQGLQQQNRDRTWRDTLPGLVKRGSTQVSFPFCTKCNYHHKVHVLPSVISARRSSILAVTARSSVQHSINTIVGIFRTNLECVTLLMSVVSWEPSERNARSRKNGNRGNQIVGNVNCPSKVYVRGQWGTQIQHHLGYILGTYDSQGIHVDPAKIESIKDWASPKTPTEIRQFLGLAEFLSDYDCEIRYHSGKANVVADALSTKERIKPLRVRALVITISLDLLKQILNAQIEAQKPENLKNKDVGGVIRKDITKKKLEPHADGTLCLNGRSWLPCYGDLRTTDGKSERTIQTLEDMLRACVIDFVNGWVRHLPLVEFSYSNSYHASIKAAPFEALYGQKCRSPVCWAEVGQRSTHRSEMAVPLEGLHMDDKLRFVEEPVEIMDREVKRLKESRIPIVKV</sequence>